<dbReference type="InterPro" id="IPR027304">
    <property type="entry name" value="Trigger_fact/SurA_dom_sf"/>
</dbReference>
<keyword evidence="1" id="KW-0175">Coiled coil</keyword>
<feature type="signal peptide" evidence="2">
    <location>
        <begin position="1"/>
        <end position="27"/>
    </location>
</feature>
<evidence type="ECO:0000256" key="2">
    <source>
        <dbReference type="SAM" id="SignalP"/>
    </source>
</evidence>
<dbReference type="SUPFAM" id="SSF109998">
    <property type="entry name" value="Triger factor/SurA peptide-binding domain-like"/>
    <property type="match status" value="1"/>
</dbReference>
<feature type="chain" id="PRO_5047288764" evidence="2">
    <location>
        <begin position="28"/>
        <end position="226"/>
    </location>
</feature>
<feature type="coiled-coil region" evidence="1">
    <location>
        <begin position="179"/>
        <end position="206"/>
    </location>
</feature>
<dbReference type="RefSeq" id="WP_193534334.1">
    <property type="nucleotide sequence ID" value="NZ_JADCLJ010000006.1"/>
</dbReference>
<comment type="caution">
    <text evidence="3">The sequence shown here is derived from an EMBL/GenBank/DDBJ whole genome shotgun (WGS) entry which is preliminary data.</text>
</comment>
<evidence type="ECO:0000256" key="1">
    <source>
        <dbReference type="SAM" id="Coils"/>
    </source>
</evidence>
<keyword evidence="4" id="KW-1185">Reference proteome</keyword>
<dbReference type="InterPro" id="IPR050245">
    <property type="entry name" value="PrsA_foldase"/>
</dbReference>
<evidence type="ECO:0000313" key="4">
    <source>
        <dbReference type="Proteomes" id="UP001516662"/>
    </source>
</evidence>
<dbReference type="Pfam" id="PF13624">
    <property type="entry name" value="SurA_N_3"/>
    <property type="match status" value="1"/>
</dbReference>
<dbReference type="PANTHER" id="PTHR47245:SF2">
    <property type="entry name" value="PEPTIDYL-PROLYL CIS-TRANS ISOMERASE HP_0175-RELATED"/>
    <property type="match status" value="1"/>
</dbReference>
<feature type="coiled-coil region" evidence="1">
    <location>
        <begin position="103"/>
        <end position="154"/>
    </location>
</feature>
<name>A0ABR9QEC4_9BACI</name>
<dbReference type="PROSITE" id="PS51257">
    <property type="entry name" value="PROKAR_LIPOPROTEIN"/>
    <property type="match status" value="1"/>
</dbReference>
<dbReference type="EMBL" id="JADCLJ010000006">
    <property type="protein sequence ID" value="MBE4906851.1"/>
    <property type="molecule type" value="Genomic_DNA"/>
</dbReference>
<sequence length="226" mass="25987">MIKHRKIVMLLTSILLVLGLVGCGATGQEVKDESQEQGNVVAVVNDENISQQEFDESLDQLKMTYAQQGMNVEDLQEDQLKEMEQQVVNQLVNTKLLLQAAEKNDIEATEEEVEQSLVQIKDQFENDEDFKSALEANNLTLDQLEKQIAEELKINQYITENTVEVTVEEEEIMAMYDQYKEQSEEVPAYEEVKAQLEQQIKQQKSQEEFGKLVQKLRDDSEIEVLI</sequence>
<protein>
    <submittedName>
        <fullName evidence="3">SurA N-terminal domain-containing protein</fullName>
    </submittedName>
</protein>
<gene>
    <name evidence="3" type="ORF">IMZ08_02105</name>
</gene>
<reference evidence="3 4" key="1">
    <citation type="submission" date="2020-10" db="EMBL/GenBank/DDBJ databases">
        <title>Bacillus sp. HD4P25, an endophyte from a halophyte.</title>
        <authorList>
            <person name="Sun J.-Q."/>
        </authorList>
    </citation>
    <scope>NUCLEOTIDE SEQUENCE [LARGE SCALE GENOMIC DNA]</scope>
    <source>
        <strain evidence="3 4">YIM 93174</strain>
    </source>
</reference>
<dbReference type="Proteomes" id="UP001516662">
    <property type="component" value="Unassembled WGS sequence"/>
</dbReference>
<proteinExistence type="predicted"/>
<accession>A0ABR9QEC4</accession>
<dbReference type="PANTHER" id="PTHR47245">
    <property type="entry name" value="PEPTIDYLPROLYL ISOMERASE"/>
    <property type="match status" value="1"/>
</dbReference>
<evidence type="ECO:0000313" key="3">
    <source>
        <dbReference type="EMBL" id="MBE4906851.1"/>
    </source>
</evidence>
<keyword evidence="2" id="KW-0732">Signal</keyword>
<organism evidence="3 4">
    <name type="scientific">Litchfieldia luteola</name>
    <dbReference type="NCBI Taxonomy" id="682179"/>
    <lineage>
        <taxon>Bacteria</taxon>
        <taxon>Bacillati</taxon>
        <taxon>Bacillota</taxon>
        <taxon>Bacilli</taxon>
        <taxon>Bacillales</taxon>
        <taxon>Bacillaceae</taxon>
        <taxon>Litchfieldia</taxon>
    </lineage>
</organism>
<dbReference type="Gene3D" id="1.10.4030.10">
    <property type="entry name" value="Porin chaperone SurA, peptide-binding domain"/>
    <property type="match status" value="1"/>
</dbReference>